<evidence type="ECO:0000313" key="3">
    <source>
        <dbReference type="EMBL" id="VEN47043.1"/>
    </source>
</evidence>
<proteinExistence type="predicted"/>
<name>A0A653CGY7_CALMS</name>
<dbReference type="Gene3D" id="1.10.555.10">
    <property type="entry name" value="Rho GTPase activation protein"/>
    <property type="match status" value="1"/>
</dbReference>
<dbReference type="PANTHER" id="PTHR14963:SF7">
    <property type="entry name" value="RHO GTPASE-ACTIVATING PROTEIN 19"/>
    <property type="match status" value="1"/>
</dbReference>
<sequence length="151" mass="17488">MCSTIEDNDDTIVAKFKRDYTEQFYILIRMHLSFLLDLNTNENDCIFDKTRIKKWHLVPFAKKSKIKPVINGVPLTQENVCQMHVLISFLKNEEYLKSEGIFRRTGSLERQQELKGLISRGVTGSLESGTYNVHDCASVLKSFLADWQNHC</sequence>
<gene>
    <name evidence="3" type="ORF">CALMAC_LOCUS8932</name>
</gene>
<keyword evidence="4" id="KW-1185">Reference proteome</keyword>
<dbReference type="OrthoDB" id="10061772at2759"/>
<organism evidence="3 4">
    <name type="scientific">Callosobruchus maculatus</name>
    <name type="common">Southern cowpea weevil</name>
    <name type="synonym">Pulse bruchid</name>
    <dbReference type="NCBI Taxonomy" id="64391"/>
    <lineage>
        <taxon>Eukaryota</taxon>
        <taxon>Metazoa</taxon>
        <taxon>Ecdysozoa</taxon>
        <taxon>Arthropoda</taxon>
        <taxon>Hexapoda</taxon>
        <taxon>Insecta</taxon>
        <taxon>Pterygota</taxon>
        <taxon>Neoptera</taxon>
        <taxon>Endopterygota</taxon>
        <taxon>Coleoptera</taxon>
        <taxon>Polyphaga</taxon>
        <taxon>Cucujiformia</taxon>
        <taxon>Chrysomeloidea</taxon>
        <taxon>Chrysomelidae</taxon>
        <taxon>Bruchinae</taxon>
        <taxon>Bruchini</taxon>
        <taxon>Callosobruchus</taxon>
    </lineage>
</organism>
<dbReference type="GO" id="GO:0051056">
    <property type="term" value="P:regulation of small GTPase mediated signal transduction"/>
    <property type="evidence" value="ECO:0007669"/>
    <property type="project" value="TreeGrafter"/>
</dbReference>
<evidence type="ECO:0000259" key="2">
    <source>
        <dbReference type="PROSITE" id="PS50238"/>
    </source>
</evidence>
<accession>A0A653CGY7</accession>
<dbReference type="GO" id="GO:0005096">
    <property type="term" value="F:GTPase activator activity"/>
    <property type="evidence" value="ECO:0007669"/>
    <property type="project" value="UniProtKB-KW"/>
</dbReference>
<protein>
    <recommendedName>
        <fullName evidence="2">Rho-GAP domain-containing protein</fullName>
    </recommendedName>
</protein>
<dbReference type="PANTHER" id="PTHR14963">
    <property type="entry name" value="RHO GTPASE ACTIVATING PROTEIN 18,19-RELATED"/>
    <property type="match status" value="1"/>
</dbReference>
<dbReference type="EMBL" id="CAACVG010007776">
    <property type="protein sequence ID" value="VEN47043.1"/>
    <property type="molecule type" value="Genomic_DNA"/>
</dbReference>
<dbReference type="GO" id="GO:0005737">
    <property type="term" value="C:cytoplasm"/>
    <property type="evidence" value="ECO:0007669"/>
    <property type="project" value="TreeGrafter"/>
</dbReference>
<dbReference type="Proteomes" id="UP000410492">
    <property type="component" value="Unassembled WGS sequence"/>
</dbReference>
<reference evidence="3 4" key="1">
    <citation type="submission" date="2019-01" db="EMBL/GenBank/DDBJ databases">
        <authorList>
            <person name="Sayadi A."/>
        </authorList>
    </citation>
    <scope>NUCLEOTIDE SEQUENCE [LARGE SCALE GENOMIC DNA]</scope>
</reference>
<dbReference type="AlphaFoldDB" id="A0A653CGY7"/>
<evidence type="ECO:0000256" key="1">
    <source>
        <dbReference type="ARBA" id="ARBA00022468"/>
    </source>
</evidence>
<dbReference type="Pfam" id="PF00620">
    <property type="entry name" value="RhoGAP"/>
    <property type="match status" value="1"/>
</dbReference>
<dbReference type="PROSITE" id="PS50238">
    <property type="entry name" value="RHOGAP"/>
    <property type="match status" value="1"/>
</dbReference>
<keyword evidence="1" id="KW-0343">GTPase activation</keyword>
<dbReference type="InterPro" id="IPR008936">
    <property type="entry name" value="Rho_GTPase_activation_prot"/>
</dbReference>
<dbReference type="GO" id="GO:0007165">
    <property type="term" value="P:signal transduction"/>
    <property type="evidence" value="ECO:0007669"/>
    <property type="project" value="InterPro"/>
</dbReference>
<evidence type="ECO:0000313" key="4">
    <source>
        <dbReference type="Proteomes" id="UP000410492"/>
    </source>
</evidence>
<dbReference type="SUPFAM" id="SSF48350">
    <property type="entry name" value="GTPase activation domain, GAP"/>
    <property type="match status" value="1"/>
</dbReference>
<feature type="domain" description="Rho-GAP" evidence="2">
    <location>
        <begin position="73"/>
        <end position="151"/>
    </location>
</feature>
<dbReference type="InterPro" id="IPR000198">
    <property type="entry name" value="RhoGAP_dom"/>
</dbReference>